<feature type="non-terminal residue" evidence="2">
    <location>
        <position position="35"/>
    </location>
</feature>
<dbReference type="EMBL" id="BARW01011460">
    <property type="protein sequence ID" value="GAI73596.1"/>
    <property type="molecule type" value="Genomic_DNA"/>
</dbReference>
<accession>X1S370</accession>
<feature type="region of interest" description="Disordered" evidence="1">
    <location>
        <begin position="1"/>
        <end position="35"/>
    </location>
</feature>
<proteinExistence type="predicted"/>
<protein>
    <submittedName>
        <fullName evidence="2">Uncharacterized protein</fullName>
    </submittedName>
</protein>
<reference evidence="2" key="1">
    <citation type="journal article" date="2014" name="Front. Microbiol.">
        <title>High frequency of phylogenetically diverse reductive dehalogenase-homologous genes in deep subseafloor sedimentary metagenomes.</title>
        <authorList>
            <person name="Kawai M."/>
            <person name="Futagami T."/>
            <person name="Toyoda A."/>
            <person name="Takaki Y."/>
            <person name="Nishi S."/>
            <person name="Hori S."/>
            <person name="Arai W."/>
            <person name="Tsubouchi T."/>
            <person name="Morono Y."/>
            <person name="Uchiyama I."/>
            <person name="Ito T."/>
            <person name="Fujiyama A."/>
            <person name="Inagaki F."/>
            <person name="Takami H."/>
        </authorList>
    </citation>
    <scope>NUCLEOTIDE SEQUENCE</scope>
    <source>
        <strain evidence="2">Expedition CK06-06</strain>
    </source>
</reference>
<organism evidence="2">
    <name type="scientific">marine sediment metagenome</name>
    <dbReference type="NCBI Taxonomy" id="412755"/>
    <lineage>
        <taxon>unclassified sequences</taxon>
        <taxon>metagenomes</taxon>
        <taxon>ecological metagenomes</taxon>
    </lineage>
</organism>
<dbReference type="AlphaFoldDB" id="X1S370"/>
<name>X1S370_9ZZZZ</name>
<evidence type="ECO:0000256" key="1">
    <source>
        <dbReference type="SAM" id="MobiDB-lite"/>
    </source>
</evidence>
<sequence length="35" mass="3957">MRKNKKGGQAPGDERLAPVRLNRHIPNACTNDERL</sequence>
<comment type="caution">
    <text evidence="2">The sequence shown here is derived from an EMBL/GenBank/DDBJ whole genome shotgun (WGS) entry which is preliminary data.</text>
</comment>
<evidence type="ECO:0000313" key="2">
    <source>
        <dbReference type="EMBL" id="GAI73596.1"/>
    </source>
</evidence>
<gene>
    <name evidence="2" type="ORF">S12H4_22092</name>
</gene>